<evidence type="ECO:0000313" key="3">
    <source>
        <dbReference type="WBParaSite" id="nRc.2.0.1.t06373-RA"/>
    </source>
</evidence>
<accession>A0A915HY67</accession>
<keyword evidence="1" id="KW-0472">Membrane</keyword>
<sequence length="169" mass="19219">MCISYARHPHIPKLSLSRFVLVFVNCLHFGFVSAAISRTPADFPYGVVVRFFGHLRFPIFVIRIYLPKSTVCSTTTTVEADGSGPADDWDKGSMPALYRAYCKRFRLIRPRPMRRGDSPIRSYRCTCSCSPGDISGSNKTYLMNEYSFYSGENKLSCDKKPLYDDNERA</sequence>
<feature type="transmembrane region" description="Helical" evidence="1">
    <location>
        <begin position="16"/>
        <end position="37"/>
    </location>
</feature>
<keyword evidence="1" id="KW-0812">Transmembrane</keyword>
<name>A0A915HY67_ROMCU</name>
<evidence type="ECO:0000313" key="2">
    <source>
        <dbReference type="Proteomes" id="UP000887565"/>
    </source>
</evidence>
<dbReference type="WBParaSite" id="nRc.2.0.1.t06373-RA">
    <property type="protein sequence ID" value="nRc.2.0.1.t06373-RA"/>
    <property type="gene ID" value="nRc.2.0.1.g06373"/>
</dbReference>
<proteinExistence type="predicted"/>
<evidence type="ECO:0000256" key="1">
    <source>
        <dbReference type="SAM" id="Phobius"/>
    </source>
</evidence>
<protein>
    <submittedName>
        <fullName evidence="3">Secreted protein</fullName>
    </submittedName>
</protein>
<keyword evidence="1" id="KW-1133">Transmembrane helix</keyword>
<dbReference type="AlphaFoldDB" id="A0A915HY67"/>
<reference evidence="3" key="1">
    <citation type="submission" date="2022-11" db="UniProtKB">
        <authorList>
            <consortium name="WormBaseParasite"/>
        </authorList>
    </citation>
    <scope>IDENTIFICATION</scope>
</reference>
<organism evidence="2 3">
    <name type="scientific">Romanomermis culicivorax</name>
    <name type="common">Nematode worm</name>
    <dbReference type="NCBI Taxonomy" id="13658"/>
    <lineage>
        <taxon>Eukaryota</taxon>
        <taxon>Metazoa</taxon>
        <taxon>Ecdysozoa</taxon>
        <taxon>Nematoda</taxon>
        <taxon>Enoplea</taxon>
        <taxon>Dorylaimia</taxon>
        <taxon>Mermithida</taxon>
        <taxon>Mermithoidea</taxon>
        <taxon>Mermithidae</taxon>
        <taxon>Romanomermis</taxon>
    </lineage>
</organism>
<dbReference type="Proteomes" id="UP000887565">
    <property type="component" value="Unplaced"/>
</dbReference>
<feature type="transmembrane region" description="Helical" evidence="1">
    <location>
        <begin position="43"/>
        <end position="66"/>
    </location>
</feature>
<keyword evidence="2" id="KW-1185">Reference proteome</keyword>